<keyword evidence="1" id="KW-0732">Signal</keyword>
<reference evidence="3" key="1">
    <citation type="submission" date="2019-07" db="EMBL/GenBank/DDBJ databases">
        <title>Chitinimonas sp. nov., isolated from Ny-Alesund, arctica soil.</title>
        <authorList>
            <person name="Xu Q."/>
            <person name="Peng F."/>
        </authorList>
    </citation>
    <scope>NUCLEOTIDE SEQUENCE [LARGE SCALE GENOMIC DNA]</scope>
    <source>
        <strain evidence="3">R3-44</strain>
    </source>
</reference>
<evidence type="ECO:0000313" key="2">
    <source>
        <dbReference type="EMBL" id="QDQ29034.1"/>
    </source>
</evidence>
<name>A0A516SLK0_9NEIS</name>
<dbReference type="AlphaFoldDB" id="A0A516SLK0"/>
<gene>
    <name evidence="2" type="ORF">FNU76_23280</name>
</gene>
<proteinExistence type="predicted"/>
<organism evidence="2 3">
    <name type="scientific">Chitinimonas arctica</name>
    <dbReference type="NCBI Taxonomy" id="2594795"/>
    <lineage>
        <taxon>Bacteria</taxon>
        <taxon>Pseudomonadati</taxon>
        <taxon>Pseudomonadota</taxon>
        <taxon>Betaproteobacteria</taxon>
        <taxon>Neisseriales</taxon>
        <taxon>Chitinibacteraceae</taxon>
        <taxon>Chitinimonas</taxon>
    </lineage>
</organism>
<dbReference type="KEGG" id="cari:FNU76_23280"/>
<keyword evidence="3" id="KW-1185">Reference proteome</keyword>
<sequence>MRRLAALSLLCCPLLPLASECPEFAAPPEARLSLVAQRMLINGVPMAVMQIDSPQAPAALLAHYRRVWSAGGEVTEYPVGAWQAIATARAHCFYTFQVKPAGRGASGFLSISDADNGSVRQPSAFPMPGGSQLINDIQHEDAIRNGRTVFLSNALTMESNAIFYRNNLMAQGWNIATERRLNTKRGPGIVFDLQRPPNLAMLTISRSEGRTYVLFNYMDKP</sequence>
<evidence type="ECO:0000313" key="3">
    <source>
        <dbReference type="Proteomes" id="UP000317550"/>
    </source>
</evidence>
<protein>
    <submittedName>
        <fullName evidence="2">Uncharacterized protein</fullName>
    </submittedName>
</protein>
<feature type="chain" id="PRO_5021862458" evidence="1">
    <location>
        <begin position="26"/>
        <end position="221"/>
    </location>
</feature>
<accession>A0A516SLK0</accession>
<feature type="signal peptide" evidence="1">
    <location>
        <begin position="1"/>
        <end position="25"/>
    </location>
</feature>
<evidence type="ECO:0000256" key="1">
    <source>
        <dbReference type="SAM" id="SignalP"/>
    </source>
</evidence>
<dbReference type="OrthoDB" id="8910930at2"/>
<dbReference type="EMBL" id="CP041730">
    <property type="protein sequence ID" value="QDQ29034.1"/>
    <property type="molecule type" value="Genomic_DNA"/>
</dbReference>
<dbReference type="Proteomes" id="UP000317550">
    <property type="component" value="Chromosome"/>
</dbReference>
<dbReference type="RefSeq" id="WP_144280416.1">
    <property type="nucleotide sequence ID" value="NZ_CP041730.1"/>
</dbReference>